<reference evidence="3 4" key="1">
    <citation type="journal article" date="2015" name="Int. J. Syst. Evol. Microbiol.">
        <title>Mariniphaga sediminis sp. nov., isolated from coastal sediment.</title>
        <authorList>
            <person name="Wang F.Q."/>
            <person name="Shen Q.Y."/>
            <person name="Chen G.J."/>
            <person name="Du Z.J."/>
        </authorList>
    </citation>
    <scope>NUCLEOTIDE SEQUENCE [LARGE SCALE GENOMIC DNA]</scope>
    <source>
        <strain evidence="3 4">SY21</strain>
    </source>
</reference>
<gene>
    <name evidence="3" type="ORF">D1164_14055</name>
</gene>
<dbReference type="GO" id="GO:0008236">
    <property type="term" value="F:serine-type peptidase activity"/>
    <property type="evidence" value="ECO:0007669"/>
    <property type="project" value="InterPro"/>
</dbReference>
<comment type="caution">
    <text evidence="3">The sequence shown here is derived from an EMBL/GenBank/DDBJ whole genome shotgun (WGS) entry which is preliminary data.</text>
</comment>
<dbReference type="EMBL" id="QWET01000010">
    <property type="protein sequence ID" value="RIH64479.1"/>
    <property type="molecule type" value="Genomic_DNA"/>
</dbReference>
<dbReference type="SUPFAM" id="SSF53474">
    <property type="entry name" value="alpha/beta-Hydrolases"/>
    <property type="match status" value="1"/>
</dbReference>
<proteinExistence type="predicted"/>
<evidence type="ECO:0000313" key="3">
    <source>
        <dbReference type="EMBL" id="RIH64479.1"/>
    </source>
</evidence>
<organism evidence="3 4">
    <name type="scientific">Mariniphaga sediminis</name>
    <dbReference type="NCBI Taxonomy" id="1628158"/>
    <lineage>
        <taxon>Bacteria</taxon>
        <taxon>Pseudomonadati</taxon>
        <taxon>Bacteroidota</taxon>
        <taxon>Bacteroidia</taxon>
        <taxon>Marinilabiliales</taxon>
        <taxon>Prolixibacteraceae</taxon>
        <taxon>Mariniphaga</taxon>
    </lineage>
</organism>
<dbReference type="GO" id="GO:0052689">
    <property type="term" value="F:carboxylic ester hydrolase activity"/>
    <property type="evidence" value="ECO:0007669"/>
    <property type="project" value="UniProtKB-ARBA"/>
</dbReference>
<evidence type="ECO:0000313" key="4">
    <source>
        <dbReference type="Proteomes" id="UP000266441"/>
    </source>
</evidence>
<dbReference type="RefSeq" id="WP_119350637.1">
    <property type="nucleotide sequence ID" value="NZ_QWET01000010.1"/>
</dbReference>
<protein>
    <recommendedName>
        <fullName evidence="2">Peptidase S9 prolyl oligopeptidase catalytic domain-containing protein</fullName>
    </recommendedName>
</protein>
<evidence type="ECO:0000256" key="1">
    <source>
        <dbReference type="ARBA" id="ARBA00022801"/>
    </source>
</evidence>
<dbReference type="PANTHER" id="PTHR22946">
    <property type="entry name" value="DIENELACTONE HYDROLASE DOMAIN-CONTAINING PROTEIN-RELATED"/>
    <property type="match status" value="1"/>
</dbReference>
<dbReference type="Pfam" id="PF00326">
    <property type="entry name" value="Peptidase_S9"/>
    <property type="match status" value="1"/>
</dbReference>
<dbReference type="InterPro" id="IPR001375">
    <property type="entry name" value="Peptidase_S9_cat"/>
</dbReference>
<keyword evidence="1" id="KW-0378">Hydrolase</keyword>
<dbReference type="Proteomes" id="UP000266441">
    <property type="component" value="Unassembled WGS sequence"/>
</dbReference>
<keyword evidence="4" id="KW-1185">Reference proteome</keyword>
<name>A0A399CYG7_9BACT</name>
<dbReference type="Gene3D" id="3.40.50.1820">
    <property type="entry name" value="alpha/beta hydrolase"/>
    <property type="match status" value="1"/>
</dbReference>
<dbReference type="InterPro" id="IPR029058">
    <property type="entry name" value="AB_hydrolase_fold"/>
</dbReference>
<accession>A0A399CYG7</accession>
<dbReference type="AlphaFoldDB" id="A0A399CYG7"/>
<dbReference type="OrthoDB" id="3668964at2"/>
<dbReference type="GO" id="GO:0006508">
    <property type="term" value="P:proteolysis"/>
    <property type="evidence" value="ECO:0007669"/>
    <property type="project" value="InterPro"/>
</dbReference>
<dbReference type="PANTHER" id="PTHR22946:SF9">
    <property type="entry name" value="POLYKETIDE TRANSFERASE AF380"/>
    <property type="match status" value="1"/>
</dbReference>
<sequence>MSRTISEIVLVCAFLLNISMSLKGQGVDSLEVRRTDMYAAQLENYLREYLVDKYEERSNKLWYRDYSSIDAFIRSIEPNRARWRDVVIKPPEFRKTAELQRKFHIIEGVKGEWLELELGALSVQAFYALPQSASNNQPVPLVICQHGIGSSPETPFKDGGYHAYAKALLEAGFAVLVPMNLRSIERRNRIERLARMANLSLPGIEFARLQHLLDEIVLDDRIDSERIGMWGVSLGGMATMFFMPLEQRIKVGVVSGWFNERRNKMVIKDERYSCFLETREDHAFFNGWLTEFSDYDAVSLITPRPLLIQHGKQDGIAYWPQVVNEFNKAKIYYDKLGVGSRIKLDMHEGGHEAIVESGLQFMKKWLLQNQ</sequence>
<evidence type="ECO:0000259" key="2">
    <source>
        <dbReference type="Pfam" id="PF00326"/>
    </source>
</evidence>
<feature type="domain" description="Peptidase S9 prolyl oligopeptidase catalytic" evidence="2">
    <location>
        <begin position="201"/>
        <end position="349"/>
    </location>
</feature>
<dbReference type="InterPro" id="IPR050261">
    <property type="entry name" value="FrsA_esterase"/>
</dbReference>